<dbReference type="GO" id="GO:0071011">
    <property type="term" value="C:precatalytic spliceosome"/>
    <property type="evidence" value="ECO:0007669"/>
    <property type="project" value="TreeGrafter"/>
</dbReference>
<reference evidence="10 11" key="1">
    <citation type="submission" date="2019-01" db="EMBL/GenBank/DDBJ databases">
        <title>Draft genome sequences of three monokaryotic isolates of the white-rot basidiomycete fungus Dichomitus squalens.</title>
        <authorList>
            <consortium name="DOE Joint Genome Institute"/>
            <person name="Lopez S.C."/>
            <person name="Andreopoulos B."/>
            <person name="Pangilinan J."/>
            <person name="Lipzen A."/>
            <person name="Riley R."/>
            <person name="Ahrendt S."/>
            <person name="Ng V."/>
            <person name="Barry K."/>
            <person name="Daum C."/>
            <person name="Grigoriev I.V."/>
            <person name="Hilden K.S."/>
            <person name="Makela M.R."/>
            <person name="de Vries R.P."/>
        </authorList>
    </citation>
    <scope>NUCLEOTIDE SEQUENCE [LARGE SCALE GENOMIC DNA]</scope>
    <source>
        <strain evidence="10 11">CBS 464.89</strain>
    </source>
</reference>
<comment type="subcellular location">
    <subcellularLocation>
        <location evidence="2">Nucleus</location>
    </subcellularLocation>
</comment>
<proteinExistence type="inferred from homology"/>
<evidence type="ECO:0000313" key="11">
    <source>
        <dbReference type="Proteomes" id="UP000292082"/>
    </source>
</evidence>
<evidence type="ECO:0000256" key="6">
    <source>
        <dbReference type="ARBA" id="ARBA00023187"/>
    </source>
</evidence>
<dbReference type="InterPro" id="IPR013957">
    <property type="entry name" value="SNRNP27"/>
</dbReference>
<feature type="compositionally biased region" description="Acidic residues" evidence="8">
    <location>
        <begin position="155"/>
        <end position="171"/>
    </location>
</feature>
<gene>
    <name evidence="10" type="ORF">BD310DRAFT_971842</name>
</gene>
<dbReference type="GO" id="GO:0008380">
    <property type="term" value="P:RNA splicing"/>
    <property type="evidence" value="ECO:0007669"/>
    <property type="project" value="UniProtKB-KW"/>
</dbReference>
<feature type="compositionally biased region" description="Basic and acidic residues" evidence="8">
    <location>
        <begin position="188"/>
        <end position="202"/>
    </location>
</feature>
<sequence length="220" mass="25593">MSSHHDYKRRDRSWERDERDRARGGYRGGRRSRSRSPPRRGERDRRGGPGDRRDNYGRDRVDDRRDPRRDDRRRDDRDRKDHDRDRDRDGRREPLPPPRDGDRDRHDRDKDGRPGDRTAEHDSRPAGALERQQPDTPEPSSSRPRQDSAALTEAEGAEEGEAMEATNEDDAAMMAMMGLTGFGTTKGKRVEGNQEGAVDVKKQRTWRQRGGFNRPLDKIK</sequence>
<keyword evidence="7" id="KW-0539">Nucleus</keyword>
<dbReference type="Pfam" id="PF08648">
    <property type="entry name" value="SNRNP27"/>
    <property type="match status" value="1"/>
</dbReference>
<feature type="compositionally biased region" description="Basic and acidic residues" evidence="8">
    <location>
        <begin position="1"/>
        <end position="23"/>
    </location>
</feature>
<accession>A0A4Q9QET3</accession>
<evidence type="ECO:0000256" key="1">
    <source>
        <dbReference type="ARBA" id="ARBA00003632"/>
    </source>
</evidence>
<feature type="compositionally biased region" description="Basic and acidic residues" evidence="8">
    <location>
        <begin position="39"/>
        <end position="124"/>
    </location>
</feature>
<comment type="function">
    <text evidence="1">May play a role in mRNA splicing.</text>
</comment>
<dbReference type="PANTHER" id="PTHR31077:SF1">
    <property type="entry name" value="U4_U6.U5 SMALL NUCLEAR RIBONUCLEOPROTEIN 27 KDA PROTEIN"/>
    <property type="match status" value="1"/>
</dbReference>
<evidence type="ECO:0000259" key="9">
    <source>
        <dbReference type="Pfam" id="PF08648"/>
    </source>
</evidence>
<dbReference type="EMBL" id="ML145084">
    <property type="protein sequence ID" value="TBU65766.1"/>
    <property type="molecule type" value="Genomic_DNA"/>
</dbReference>
<evidence type="ECO:0000256" key="3">
    <source>
        <dbReference type="ARBA" id="ARBA00008218"/>
    </source>
</evidence>
<evidence type="ECO:0000256" key="8">
    <source>
        <dbReference type="SAM" id="MobiDB-lite"/>
    </source>
</evidence>
<feature type="region of interest" description="Disordered" evidence="8">
    <location>
        <begin position="1"/>
        <end position="220"/>
    </location>
</feature>
<protein>
    <recommendedName>
        <fullName evidence="9">U4/U6.U5 small nuclear ribonucleoprotein 27kDa protein domain-containing protein</fullName>
    </recommendedName>
</protein>
<evidence type="ECO:0000313" key="10">
    <source>
        <dbReference type="EMBL" id="TBU65766.1"/>
    </source>
</evidence>
<dbReference type="PANTHER" id="PTHR31077">
    <property type="entry name" value="U4/U6.U5 SMALL NUCLEAR RIBONUCLEOPROTEIN 27 KDA PROTEIN"/>
    <property type="match status" value="1"/>
</dbReference>
<keyword evidence="11" id="KW-1185">Reference proteome</keyword>
<evidence type="ECO:0000256" key="5">
    <source>
        <dbReference type="ARBA" id="ARBA00022664"/>
    </source>
</evidence>
<dbReference type="STRING" id="114155.A0A4Q9QET3"/>
<feature type="domain" description="U4/U6.U5 small nuclear ribonucleoprotein 27kDa protein" evidence="9">
    <location>
        <begin position="168"/>
        <end position="219"/>
    </location>
</feature>
<dbReference type="GO" id="GO:0006397">
    <property type="term" value="P:mRNA processing"/>
    <property type="evidence" value="ECO:0007669"/>
    <property type="project" value="UniProtKB-KW"/>
</dbReference>
<dbReference type="Proteomes" id="UP000292082">
    <property type="component" value="Unassembled WGS sequence"/>
</dbReference>
<keyword evidence="6" id="KW-0508">mRNA splicing</keyword>
<evidence type="ECO:0000256" key="2">
    <source>
        <dbReference type="ARBA" id="ARBA00004123"/>
    </source>
</evidence>
<feature type="compositionally biased region" description="Polar residues" evidence="8">
    <location>
        <begin position="134"/>
        <end position="143"/>
    </location>
</feature>
<dbReference type="AlphaFoldDB" id="A0A4Q9QET3"/>
<evidence type="ECO:0000256" key="7">
    <source>
        <dbReference type="ARBA" id="ARBA00023242"/>
    </source>
</evidence>
<name>A0A4Q9QET3_9APHY</name>
<keyword evidence="5" id="KW-0507">mRNA processing</keyword>
<comment type="similarity">
    <text evidence="3">Belongs to the SNUT3 family.</text>
</comment>
<comment type="subunit">
    <text evidence="4">Part of a tri-snRNP complex.</text>
</comment>
<organism evidence="10 11">
    <name type="scientific">Dichomitus squalens</name>
    <dbReference type="NCBI Taxonomy" id="114155"/>
    <lineage>
        <taxon>Eukaryota</taxon>
        <taxon>Fungi</taxon>
        <taxon>Dikarya</taxon>
        <taxon>Basidiomycota</taxon>
        <taxon>Agaricomycotina</taxon>
        <taxon>Agaricomycetes</taxon>
        <taxon>Polyporales</taxon>
        <taxon>Polyporaceae</taxon>
        <taxon>Dichomitus</taxon>
    </lineage>
</organism>
<feature type="compositionally biased region" description="Basic residues" evidence="8">
    <location>
        <begin position="28"/>
        <end position="38"/>
    </location>
</feature>
<evidence type="ECO:0000256" key="4">
    <source>
        <dbReference type="ARBA" id="ARBA00011825"/>
    </source>
</evidence>